<gene>
    <name evidence="1" type="ORF">M6B38_304965</name>
</gene>
<dbReference type="Gene3D" id="4.10.470.10">
    <property type="entry name" value="Ricin (A Subunit), domain 2"/>
    <property type="match status" value="1"/>
</dbReference>
<reference evidence="1" key="1">
    <citation type="journal article" date="2023" name="GigaByte">
        <title>Genome assembly of the bearded iris, Iris pallida Lam.</title>
        <authorList>
            <person name="Bruccoleri R.E."/>
            <person name="Oakeley E.J."/>
            <person name="Faust A.M.E."/>
            <person name="Altorfer M."/>
            <person name="Dessus-Babus S."/>
            <person name="Burckhardt D."/>
            <person name="Oertli M."/>
            <person name="Naumann U."/>
            <person name="Petersen F."/>
            <person name="Wong J."/>
        </authorList>
    </citation>
    <scope>NUCLEOTIDE SEQUENCE</scope>
    <source>
        <strain evidence="1">GSM-AAB239-AS_SAM_17_03QT</strain>
    </source>
</reference>
<keyword evidence="2" id="KW-1185">Reference proteome</keyword>
<accession>A0AAX6HLG3</accession>
<dbReference type="GO" id="GO:0017148">
    <property type="term" value="P:negative regulation of translation"/>
    <property type="evidence" value="ECO:0007669"/>
    <property type="project" value="InterPro"/>
</dbReference>
<dbReference type="InterPro" id="IPR036041">
    <property type="entry name" value="Ribosome-inact_prot_sf"/>
</dbReference>
<proteinExistence type="predicted"/>
<organism evidence="1 2">
    <name type="scientific">Iris pallida</name>
    <name type="common">Sweet iris</name>
    <dbReference type="NCBI Taxonomy" id="29817"/>
    <lineage>
        <taxon>Eukaryota</taxon>
        <taxon>Viridiplantae</taxon>
        <taxon>Streptophyta</taxon>
        <taxon>Embryophyta</taxon>
        <taxon>Tracheophyta</taxon>
        <taxon>Spermatophyta</taxon>
        <taxon>Magnoliopsida</taxon>
        <taxon>Liliopsida</taxon>
        <taxon>Asparagales</taxon>
        <taxon>Iridaceae</taxon>
        <taxon>Iridoideae</taxon>
        <taxon>Irideae</taxon>
        <taxon>Iris</taxon>
    </lineage>
</organism>
<dbReference type="InterPro" id="IPR016139">
    <property type="entry name" value="Ribosome_inactivat_prot_sub2"/>
</dbReference>
<name>A0AAX6HLG3_IRIPA</name>
<dbReference type="Proteomes" id="UP001140949">
    <property type="component" value="Unassembled WGS sequence"/>
</dbReference>
<dbReference type="EMBL" id="JANAVB010008397">
    <property type="protein sequence ID" value="KAJ6841810.1"/>
    <property type="molecule type" value="Genomic_DNA"/>
</dbReference>
<sequence>MLDLETSWQSLSDAIQESNQGVFTTSVRLQTTDHGTIDIEDANTSRTICGLALLLYSCTPRRQSQALLLSPRDFLPLSASLDLNVRSMLDIVDDDTCELSEPTVRISGRDGYCMDVKDGFITTETQ</sequence>
<protein>
    <submittedName>
        <fullName evidence="1">Uncharacterized protein</fullName>
    </submittedName>
</protein>
<evidence type="ECO:0000313" key="1">
    <source>
        <dbReference type="EMBL" id="KAJ6841810.1"/>
    </source>
</evidence>
<reference evidence="1" key="2">
    <citation type="submission" date="2023-04" db="EMBL/GenBank/DDBJ databases">
        <authorList>
            <person name="Bruccoleri R.E."/>
            <person name="Oakeley E.J."/>
            <person name="Faust A.-M."/>
            <person name="Dessus-Babus S."/>
            <person name="Altorfer M."/>
            <person name="Burckhardt D."/>
            <person name="Oertli M."/>
            <person name="Naumann U."/>
            <person name="Petersen F."/>
            <person name="Wong J."/>
        </authorList>
    </citation>
    <scope>NUCLEOTIDE SEQUENCE</scope>
    <source>
        <strain evidence="1">GSM-AAB239-AS_SAM_17_03QT</strain>
        <tissue evidence="1">Leaf</tissue>
    </source>
</reference>
<dbReference type="GO" id="GO:0030598">
    <property type="term" value="F:rRNA N-glycosylase activity"/>
    <property type="evidence" value="ECO:0007669"/>
    <property type="project" value="InterPro"/>
</dbReference>
<comment type="caution">
    <text evidence="1">The sequence shown here is derived from an EMBL/GenBank/DDBJ whole genome shotgun (WGS) entry which is preliminary data.</text>
</comment>
<dbReference type="SUPFAM" id="SSF56371">
    <property type="entry name" value="Ribosome inactivating proteins (RIP)"/>
    <property type="match status" value="1"/>
</dbReference>
<evidence type="ECO:0000313" key="2">
    <source>
        <dbReference type="Proteomes" id="UP001140949"/>
    </source>
</evidence>
<dbReference type="AlphaFoldDB" id="A0AAX6HLG3"/>